<sequence>MEFLDRERLEKFFDLHDRDFPLRAEDRAYCVDCSPGLLLSAVCGAVPGMCARLRSSRGIPVVEHGRPGWGTDVPECVA</sequence>
<gene>
    <name evidence="1" type="ORF">GCM10009549_52150</name>
</gene>
<protein>
    <submittedName>
        <fullName evidence="1">Uncharacterized protein</fullName>
    </submittedName>
</protein>
<organism evidence="1 2">
    <name type="scientific">Streptomyces thermoalcalitolerans</name>
    <dbReference type="NCBI Taxonomy" id="65605"/>
    <lineage>
        <taxon>Bacteria</taxon>
        <taxon>Bacillati</taxon>
        <taxon>Actinomycetota</taxon>
        <taxon>Actinomycetes</taxon>
        <taxon>Kitasatosporales</taxon>
        <taxon>Streptomycetaceae</taxon>
        <taxon>Streptomyces</taxon>
    </lineage>
</organism>
<dbReference type="Proteomes" id="UP001501005">
    <property type="component" value="Unassembled WGS sequence"/>
</dbReference>
<accession>A0ABP3ZZI3</accession>
<evidence type="ECO:0000313" key="1">
    <source>
        <dbReference type="EMBL" id="GAA0929279.1"/>
    </source>
</evidence>
<comment type="caution">
    <text evidence="1">The sequence shown here is derived from an EMBL/GenBank/DDBJ whole genome shotgun (WGS) entry which is preliminary data.</text>
</comment>
<keyword evidence="2" id="KW-1185">Reference proteome</keyword>
<evidence type="ECO:0000313" key="2">
    <source>
        <dbReference type="Proteomes" id="UP001501005"/>
    </source>
</evidence>
<proteinExistence type="predicted"/>
<reference evidence="2" key="1">
    <citation type="journal article" date="2019" name="Int. J. Syst. Evol. Microbiol.">
        <title>The Global Catalogue of Microorganisms (GCM) 10K type strain sequencing project: providing services to taxonomists for standard genome sequencing and annotation.</title>
        <authorList>
            <consortium name="The Broad Institute Genomics Platform"/>
            <consortium name="The Broad Institute Genome Sequencing Center for Infectious Disease"/>
            <person name="Wu L."/>
            <person name="Ma J."/>
        </authorList>
    </citation>
    <scope>NUCLEOTIDE SEQUENCE [LARGE SCALE GENOMIC DNA]</scope>
    <source>
        <strain evidence="2">JCM 10673</strain>
    </source>
</reference>
<dbReference type="EMBL" id="BAAAHG010000064">
    <property type="protein sequence ID" value="GAA0929279.1"/>
    <property type="molecule type" value="Genomic_DNA"/>
</dbReference>
<name>A0ABP3ZZI3_9ACTN</name>